<evidence type="ECO:0000256" key="3">
    <source>
        <dbReference type="ARBA" id="ARBA00023277"/>
    </source>
</evidence>
<keyword evidence="8" id="KW-1185">Reference proteome</keyword>
<evidence type="ECO:0000256" key="1">
    <source>
        <dbReference type="ARBA" id="ARBA00007495"/>
    </source>
</evidence>
<proteinExistence type="inferred from homology"/>
<evidence type="ECO:0000313" key="8">
    <source>
        <dbReference type="Proteomes" id="UP000631114"/>
    </source>
</evidence>
<name>A0A835J073_9MAGN</name>
<organism evidence="7 8">
    <name type="scientific">Coptis chinensis</name>
    <dbReference type="NCBI Taxonomy" id="261450"/>
    <lineage>
        <taxon>Eukaryota</taxon>
        <taxon>Viridiplantae</taxon>
        <taxon>Streptophyta</taxon>
        <taxon>Embryophyta</taxon>
        <taxon>Tracheophyta</taxon>
        <taxon>Spermatophyta</taxon>
        <taxon>Magnoliopsida</taxon>
        <taxon>Ranunculales</taxon>
        <taxon>Ranunculaceae</taxon>
        <taxon>Coptidoideae</taxon>
        <taxon>Coptis</taxon>
    </lineage>
</organism>
<dbReference type="OrthoDB" id="3055998at2759"/>
<dbReference type="SMART" id="SM00633">
    <property type="entry name" value="Glyco_10"/>
    <property type="match status" value="1"/>
</dbReference>
<evidence type="ECO:0000313" key="7">
    <source>
        <dbReference type="EMBL" id="KAF9625842.1"/>
    </source>
</evidence>
<dbReference type="PANTHER" id="PTHR31490">
    <property type="entry name" value="GLYCOSYL HYDROLASE"/>
    <property type="match status" value="1"/>
</dbReference>
<dbReference type="EMBL" id="JADFTS010000001">
    <property type="protein sequence ID" value="KAF9625842.1"/>
    <property type="molecule type" value="Genomic_DNA"/>
</dbReference>
<accession>A0A835J073</accession>
<feature type="region of interest" description="Disordered" evidence="5">
    <location>
        <begin position="169"/>
        <end position="206"/>
    </location>
</feature>
<comment type="caution">
    <text evidence="7">The sequence shown here is derived from an EMBL/GenBank/DDBJ whole genome shotgun (WGS) entry which is preliminary data.</text>
</comment>
<dbReference type="PROSITE" id="PS51760">
    <property type="entry name" value="GH10_2"/>
    <property type="match status" value="1"/>
</dbReference>
<dbReference type="GO" id="GO:0031176">
    <property type="term" value="F:endo-1,4-beta-xylanase activity"/>
    <property type="evidence" value="ECO:0007669"/>
    <property type="project" value="UniProtKB-ARBA"/>
</dbReference>
<sequence length="206" mass="23269">MTTINSCTVAPIEYRPNHYLWVKDLAPKKLEEAAARKIKSVVLRYKGEVIAWDVDNENLHFSFFEERIGHNASAVFFYKAHELDPEAITFMNDYNTIEFSNDILASLDKYIQKIRQIQAFWGNKDITEGIGLQSHFSSGQPNLPYMKASLDKLASTGLPIWLADVDVAKHPNQPQPESGTESDVAWAGETKFQAQPEVEPAHTSQT</sequence>
<keyword evidence="3" id="KW-0119">Carbohydrate metabolism</keyword>
<comment type="similarity">
    <text evidence="1">Belongs to the glycosyl hydrolase 10 (cellulase F) family.</text>
</comment>
<dbReference type="InterPro" id="IPR001000">
    <property type="entry name" value="GH10_dom"/>
</dbReference>
<dbReference type="InterPro" id="IPR017853">
    <property type="entry name" value="GH"/>
</dbReference>
<dbReference type="SUPFAM" id="SSF51445">
    <property type="entry name" value="(Trans)glycosidases"/>
    <property type="match status" value="1"/>
</dbReference>
<reference evidence="7 8" key="1">
    <citation type="submission" date="2020-10" db="EMBL/GenBank/DDBJ databases">
        <title>The Coptis chinensis genome and diversification of protoberbering-type alkaloids.</title>
        <authorList>
            <person name="Wang B."/>
            <person name="Shu S."/>
            <person name="Song C."/>
            <person name="Liu Y."/>
        </authorList>
    </citation>
    <scope>NUCLEOTIDE SEQUENCE [LARGE SCALE GENOMIC DNA]</scope>
    <source>
        <strain evidence="7">HL-2020</strain>
        <tissue evidence="7">Leaf</tissue>
    </source>
</reference>
<gene>
    <name evidence="7" type="ORF">IFM89_027446</name>
</gene>
<protein>
    <recommendedName>
        <fullName evidence="6">GH10 domain-containing protein</fullName>
    </recommendedName>
</protein>
<evidence type="ECO:0000256" key="4">
    <source>
        <dbReference type="ARBA" id="ARBA00023326"/>
    </source>
</evidence>
<evidence type="ECO:0000259" key="6">
    <source>
        <dbReference type="PROSITE" id="PS51760"/>
    </source>
</evidence>
<keyword evidence="2" id="KW-0378">Hydrolase</keyword>
<feature type="non-terminal residue" evidence="7">
    <location>
        <position position="1"/>
    </location>
</feature>
<dbReference type="Pfam" id="PF00331">
    <property type="entry name" value="Glyco_hydro_10"/>
    <property type="match status" value="1"/>
</dbReference>
<dbReference type="Proteomes" id="UP000631114">
    <property type="component" value="Unassembled WGS sequence"/>
</dbReference>
<dbReference type="PANTHER" id="PTHR31490:SF52">
    <property type="entry name" value="ENDO-1,4-BETA-XYLANASE 5-RELATED"/>
    <property type="match status" value="1"/>
</dbReference>
<keyword evidence="4" id="KW-0624">Polysaccharide degradation</keyword>
<evidence type="ECO:0000256" key="2">
    <source>
        <dbReference type="ARBA" id="ARBA00022801"/>
    </source>
</evidence>
<feature type="domain" description="GH10" evidence="6">
    <location>
        <begin position="1"/>
        <end position="206"/>
    </location>
</feature>
<dbReference type="GO" id="GO:0000272">
    <property type="term" value="P:polysaccharide catabolic process"/>
    <property type="evidence" value="ECO:0007669"/>
    <property type="project" value="UniProtKB-KW"/>
</dbReference>
<dbReference type="InterPro" id="IPR044846">
    <property type="entry name" value="GH10"/>
</dbReference>
<evidence type="ECO:0000256" key="5">
    <source>
        <dbReference type="SAM" id="MobiDB-lite"/>
    </source>
</evidence>
<dbReference type="Gene3D" id="3.20.20.80">
    <property type="entry name" value="Glycosidases"/>
    <property type="match status" value="1"/>
</dbReference>
<dbReference type="AlphaFoldDB" id="A0A835J073"/>